<dbReference type="FunFam" id="3.40.50.720:FF:000178">
    <property type="entry name" value="Saccharopine dehydrogenase-like oxidoreductase"/>
    <property type="match status" value="1"/>
</dbReference>
<keyword evidence="3" id="KW-1185">Reference proteome</keyword>
<organism evidence="3 4">
    <name type="scientific">Steinernema glaseri</name>
    <dbReference type="NCBI Taxonomy" id="37863"/>
    <lineage>
        <taxon>Eukaryota</taxon>
        <taxon>Metazoa</taxon>
        <taxon>Ecdysozoa</taxon>
        <taxon>Nematoda</taxon>
        <taxon>Chromadorea</taxon>
        <taxon>Rhabditida</taxon>
        <taxon>Tylenchina</taxon>
        <taxon>Panagrolaimomorpha</taxon>
        <taxon>Strongyloidoidea</taxon>
        <taxon>Steinernematidae</taxon>
        <taxon>Steinernema</taxon>
    </lineage>
</organism>
<protein>
    <submittedName>
        <fullName evidence="4">Sacchrp_dh_NADP domain-containing protein</fullName>
    </submittedName>
</protein>
<dbReference type="InterPro" id="IPR005097">
    <property type="entry name" value="Sacchrp_dh_NADP-bd"/>
</dbReference>
<feature type="domain" description="Saccharopine dehydrogenase NADP binding" evidence="2">
    <location>
        <begin position="8"/>
        <end position="140"/>
    </location>
</feature>
<dbReference type="AlphaFoldDB" id="A0A1I7YMZ6"/>
<dbReference type="GO" id="GO:0005739">
    <property type="term" value="C:mitochondrion"/>
    <property type="evidence" value="ECO:0007669"/>
    <property type="project" value="TreeGrafter"/>
</dbReference>
<sequence>MASNRFDVVLFGATGFTGSILLEYLLTSEYSRVTHAVAERNEEKLRSTLRSVGDRLGEDLSSTKVIIADSGDPESLAVMARQAKVLVNAVGPYRLHGEAVVKAAIENGAHYIDVAGEPAFLEKMEMKYNTLAKEKGLFVVGACGFDSMPCDLGVHFLKRSFKGDLCYVETVFQNHYGEAGYTASATTYDTLIHSLSEEKIDELRRVRSKIMPEKMPLSNFKPPKRPVVSYFPEVKGYVTPFHGADKSVVSRSQYFDLTENQERPLRVKTYFRGQSFFWASAHPLWLEAFRSAVQHKWARDVLRRHPEFFSFGMFSREGATREQLNQ</sequence>
<evidence type="ECO:0000256" key="1">
    <source>
        <dbReference type="ARBA" id="ARBA00038048"/>
    </source>
</evidence>
<dbReference type="Pfam" id="PF03435">
    <property type="entry name" value="Sacchrp_dh_NADP"/>
    <property type="match status" value="1"/>
</dbReference>
<dbReference type="SUPFAM" id="SSF51735">
    <property type="entry name" value="NAD(P)-binding Rossmann-fold domains"/>
    <property type="match status" value="1"/>
</dbReference>
<dbReference type="PANTHER" id="PTHR12286">
    <property type="entry name" value="SACCHAROPINE DEHYDROGENASE-LIKE OXIDOREDUCTASE"/>
    <property type="match status" value="1"/>
</dbReference>
<dbReference type="GO" id="GO:0005811">
    <property type="term" value="C:lipid droplet"/>
    <property type="evidence" value="ECO:0007669"/>
    <property type="project" value="TreeGrafter"/>
</dbReference>
<name>A0A1I7YMZ6_9BILA</name>
<dbReference type="GO" id="GO:0005886">
    <property type="term" value="C:plasma membrane"/>
    <property type="evidence" value="ECO:0007669"/>
    <property type="project" value="TreeGrafter"/>
</dbReference>
<proteinExistence type="inferred from homology"/>
<dbReference type="GO" id="GO:0009247">
    <property type="term" value="P:glycolipid biosynthetic process"/>
    <property type="evidence" value="ECO:0007669"/>
    <property type="project" value="TreeGrafter"/>
</dbReference>
<dbReference type="WBParaSite" id="L893_g18053.t1">
    <property type="protein sequence ID" value="L893_g18053.t1"/>
    <property type="gene ID" value="L893_g18053"/>
</dbReference>
<evidence type="ECO:0000313" key="4">
    <source>
        <dbReference type="WBParaSite" id="L893_g18053.t1"/>
    </source>
</evidence>
<dbReference type="Gene3D" id="3.40.50.720">
    <property type="entry name" value="NAD(P)-binding Rossmann-like Domain"/>
    <property type="match status" value="1"/>
</dbReference>
<dbReference type="Proteomes" id="UP000095287">
    <property type="component" value="Unplaced"/>
</dbReference>
<dbReference type="PANTHER" id="PTHR12286:SF5">
    <property type="entry name" value="SACCHAROPINE DEHYDROGENASE-LIKE OXIDOREDUCTASE"/>
    <property type="match status" value="1"/>
</dbReference>
<reference evidence="4" key="1">
    <citation type="submission" date="2016-11" db="UniProtKB">
        <authorList>
            <consortium name="WormBaseParasite"/>
        </authorList>
    </citation>
    <scope>IDENTIFICATION</scope>
</reference>
<evidence type="ECO:0000259" key="2">
    <source>
        <dbReference type="Pfam" id="PF03435"/>
    </source>
</evidence>
<dbReference type="InterPro" id="IPR051276">
    <property type="entry name" value="Saccharopine_DH-like_oxidrdct"/>
</dbReference>
<comment type="similarity">
    <text evidence="1">Belongs to the saccharopine dehydrogenase family.</text>
</comment>
<accession>A0A1I7YMZ6</accession>
<evidence type="ECO:0000313" key="3">
    <source>
        <dbReference type="Proteomes" id="UP000095287"/>
    </source>
</evidence>
<dbReference type="InterPro" id="IPR036291">
    <property type="entry name" value="NAD(P)-bd_dom_sf"/>
</dbReference>